<dbReference type="Proteomes" id="UP000026961">
    <property type="component" value="Chromosome 12"/>
</dbReference>
<dbReference type="InterPro" id="IPR058922">
    <property type="entry name" value="WHD_DRP"/>
</dbReference>
<dbReference type="InterPro" id="IPR006553">
    <property type="entry name" value="Leu-rich_rpt_Cys-con_subtyp"/>
</dbReference>
<dbReference type="STRING" id="40148.A0A0E0BN96"/>
<evidence type="ECO:0000313" key="12">
    <source>
        <dbReference type="Proteomes" id="UP000026961"/>
    </source>
</evidence>
<keyword evidence="4" id="KW-0547">Nucleotide-binding</keyword>
<evidence type="ECO:0000259" key="8">
    <source>
        <dbReference type="Pfam" id="PF18052"/>
    </source>
</evidence>
<evidence type="ECO:0000256" key="2">
    <source>
        <dbReference type="ARBA" id="ARBA00022614"/>
    </source>
</evidence>
<dbReference type="Pfam" id="PF00931">
    <property type="entry name" value="NB-ARC"/>
    <property type="match status" value="1"/>
</dbReference>
<dbReference type="Pfam" id="PF25019">
    <property type="entry name" value="LRR_R13L1-DRL21"/>
    <property type="match status" value="1"/>
</dbReference>
<dbReference type="InterPro" id="IPR056789">
    <property type="entry name" value="LRR_R13L1-DRL21"/>
</dbReference>
<dbReference type="FunFam" id="3.40.50.300:FF:001091">
    <property type="entry name" value="Probable disease resistance protein At1g61300"/>
    <property type="match status" value="1"/>
</dbReference>
<evidence type="ECO:0000259" key="9">
    <source>
        <dbReference type="Pfam" id="PF23559"/>
    </source>
</evidence>
<dbReference type="InterPro" id="IPR041118">
    <property type="entry name" value="Rx_N"/>
</dbReference>
<dbReference type="Gene3D" id="3.40.50.300">
    <property type="entry name" value="P-loop containing nucleotide triphosphate hydrolases"/>
    <property type="match status" value="1"/>
</dbReference>
<dbReference type="SMART" id="SM00367">
    <property type="entry name" value="LRR_CC"/>
    <property type="match status" value="5"/>
</dbReference>
<dbReference type="GO" id="GO:0005524">
    <property type="term" value="F:ATP binding"/>
    <property type="evidence" value="ECO:0007669"/>
    <property type="project" value="UniProtKB-KW"/>
</dbReference>
<accession>A0A0E0BN96</accession>
<dbReference type="FunFam" id="1.10.10.10:FF:000322">
    <property type="entry name" value="Probable disease resistance protein At1g63360"/>
    <property type="match status" value="1"/>
</dbReference>
<dbReference type="PANTHER" id="PTHR36766">
    <property type="entry name" value="PLANT BROAD-SPECTRUM MILDEW RESISTANCE PROTEIN RPW8"/>
    <property type="match status" value="1"/>
</dbReference>
<protein>
    <recommendedName>
        <fullName evidence="13">NB-ARC domain-containing protein</fullName>
    </recommendedName>
</protein>
<evidence type="ECO:0000259" key="7">
    <source>
        <dbReference type="Pfam" id="PF00931"/>
    </source>
</evidence>
<keyword evidence="5" id="KW-0611">Plant defense</keyword>
<organism evidence="11">
    <name type="scientific">Oryza glumipatula</name>
    <dbReference type="NCBI Taxonomy" id="40148"/>
    <lineage>
        <taxon>Eukaryota</taxon>
        <taxon>Viridiplantae</taxon>
        <taxon>Streptophyta</taxon>
        <taxon>Embryophyta</taxon>
        <taxon>Tracheophyta</taxon>
        <taxon>Spermatophyta</taxon>
        <taxon>Magnoliopsida</taxon>
        <taxon>Liliopsida</taxon>
        <taxon>Poales</taxon>
        <taxon>Poaceae</taxon>
        <taxon>BOP clade</taxon>
        <taxon>Oryzoideae</taxon>
        <taxon>Oryzeae</taxon>
        <taxon>Oryzinae</taxon>
        <taxon>Oryza</taxon>
    </lineage>
</organism>
<dbReference type="Pfam" id="PF00560">
    <property type="entry name" value="LRR_1"/>
    <property type="match status" value="1"/>
</dbReference>
<reference evidence="11" key="1">
    <citation type="submission" date="2015-04" db="UniProtKB">
        <authorList>
            <consortium name="EnsemblPlants"/>
        </authorList>
    </citation>
    <scope>IDENTIFICATION</scope>
</reference>
<dbReference type="GO" id="GO:0042742">
    <property type="term" value="P:defense response to bacterium"/>
    <property type="evidence" value="ECO:0007669"/>
    <property type="project" value="UniProtKB-ARBA"/>
</dbReference>
<dbReference type="InterPro" id="IPR036388">
    <property type="entry name" value="WH-like_DNA-bd_sf"/>
</dbReference>
<dbReference type="PRINTS" id="PR00364">
    <property type="entry name" value="DISEASERSIST"/>
</dbReference>
<dbReference type="Gene3D" id="1.10.8.430">
    <property type="entry name" value="Helical domain of apoptotic protease-activating factors"/>
    <property type="match status" value="1"/>
</dbReference>
<dbReference type="Pfam" id="PF23559">
    <property type="entry name" value="WHD_DRP"/>
    <property type="match status" value="1"/>
</dbReference>
<evidence type="ECO:0000259" key="10">
    <source>
        <dbReference type="Pfam" id="PF25019"/>
    </source>
</evidence>
<evidence type="ECO:0000256" key="3">
    <source>
        <dbReference type="ARBA" id="ARBA00022737"/>
    </source>
</evidence>
<dbReference type="SUPFAM" id="SSF52058">
    <property type="entry name" value="L domain-like"/>
    <property type="match status" value="1"/>
</dbReference>
<sequence>MNGAARTTTTLQLNPKKQDQVRRPEIRIWAKEKLPSFKHMGMEAAVVSGLFKIVGDKLAPLVIREYSSLMGVTKDLQELQDLVEEIKSGLQVAGDNAIGNKPPSNWLKKLKDFAYDLEDLVHEFHLQSEKHDTDNDHDKYAVLKYMRTKPKLAMFQLKMANKIKTIKNRFAAIVEQRGDVNTILNAIPIDHNVHKNKIISEPSLLGNVDDSKIHVRDEEKHKIICKLIDDQQKISIVSIVGLGGTGKTTMATHICHDNKIKEHFEGSIFWVHVSQEFDNNKLVGKLYEAILKKTSYLRTDQQMVEAISNELNGNKFLLVLDDAWHKNQYDWERFMLYLKSGSPGSRILLTTRDQGVAEAVESTCIYKLAFLSDEDSWNLFQQSLRLAAKGLPSEFVEIGREIIKKCGGVPLAIKILAGVLRNKKTVDAWCALRDSNMWNVDDIEDRVFASLRLSYFHLPDHLKQCFVYCSIFPKGYKIYKHQLIGEWIANGFINPMNEIEQVEDVANDCFDSLLKVHFLQDLEVDEYDEMEICKMHDLVHDLTRQILQGEMVSHSQNATIGNSQKCRYLSLASCNENIEVKLFSKVHAIYISGDNFALNKPIKKRCHVRSIILESMGATNLLLPSIPKFEYLSYLRISHASCRAFPEEISHCWNLQALHVTYCRALTTLPESIGKLKKLRTLELSCLLDLESLPQSIGDCHNLQSFLLRGSGIREIPNSICKIKKLRVLNIMHCLSLRQQWSEFFGTLCNLQSINLAQIEGIHNLFSSFACHKLRTLTLSGTEITRLPQCLTLVSTLEYIDLQNCWGLLELSEGIGNLERLEVLNLKGCSNLGGLPVGIGQLTHLQRLHLFVIGGSSEHARISELRNLNLLTDNDLEIKNIKYVEDPDDAEKASLKEKSGILNLTLDWSSNGAEGCSDSLEEEPLLDMEKELRVLNGLEPPSQIKKLNIYNYKGKHFSRWMMKQRESSCSDSLLEQIDPPHFTQLTKLVLEQFPNLENLQGLARLPSLNTFVLKGMPNLVELWTSSPALVSGEEGKPCCIDHEQVEHCFPFLSTLVMSDCPKLKVCPCFPPYLDSLTLERSNEQLLSQVSFSHPLHPLDKESSSICFSVDSPHLKKLELGGMAGSSSGWEVLQNLTGLESLSIYSSDLRQLGEIIRSLTSLQYLCISGCPVLAMLPEWLGGFRSLQTLVLKEIPLLASLPKSIMLLTSLEKLAIVECDNLKELPEVVNHLTSLKELDISSCRNLSQLPEGIQHLTNLEYLSIQVCLALHKLPEGLGMLGSLEGLMINILPVLTTLPESMQGLTSLRHINLMSCPMLTVLPESLGQLSALRSLYIQSCTGLRSLPSSIQHLTSLQHLVISYNPTLSRHYKNRVGKDWHIISHIPVVEIRD</sequence>
<proteinExistence type="inferred from homology"/>
<dbReference type="InterPro" id="IPR027417">
    <property type="entry name" value="P-loop_NTPase"/>
</dbReference>
<dbReference type="InterPro" id="IPR001611">
    <property type="entry name" value="Leu-rich_rpt"/>
</dbReference>
<dbReference type="SUPFAM" id="SSF52540">
    <property type="entry name" value="P-loop containing nucleoside triphosphate hydrolases"/>
    <property type="match status" value="1"/>
</dbReference>
<feature type="domain" description="R13L1/DRL21-like LRR repeat region" evidence="10">
    <location>
        <begin position="862"/>
        <end position="1016"/>
    </location>
</feature>
<name>A0A0E0BN96_9ORYZ</name>
<feature type="domain" description="Disease resistance N-terminal" evidence="8">
    <location>
        <begin position="54"/>
        <end position="134"/>
    </location>
</feature>
<dbReference type="GO" id="GO:0002758">
    <property type="term" value="P:innate immune response-activating signaling pathway"/>
    <property type="evidence" value="ECO:0007669"/>
    <property type="project" value="UniProtKB-ARBA"/>
</dbReference>
<dbReference type="SUPFAM" id="SSF52047">
    <property type="entry name" value="RNI-like"/>
    <property type="match status" value="1"/>
</dbReference>
<dbReference type="InterPro" id="IPR032675">
    <property type="entry name" value="LRR_dom_sf"/>
</dbReference>
<evidence type="ECO:0000313" key="11">
    <source>
        <dbReference type="EnsemblPlants" id="OGLUM12G01910.3"/>
    </source>
</evidence>
<evidence type="ECO:0008006" key="13">
    <source>
        <dbReference type="Google" id="ProtNLM"/>
    </source>
</evidence>
<keyword evidence="2" id="KW-0433">Leucine-rich repeat</keyword>
<dbReference type="Gene3D" id="1.20.5.4130">
    <property type="match status" value="1"/>
</dbReference>
<dbReference type="HOGENOM" id="CLU_000837_8_8_1"/>
<evidence type="ECO:0000256" key="5">
    <source>
        <dbReference type="ARBA" id="ARBA00022821"/>
    </source>
</evidence>
<reference evidence="11" key="2">
    <citation type="submission" date="2018-05" db="EMBL/GenBank/DDBJ databases">
        <title>OgluRS3 (Oryza glumaepatula Reference Sequence Version 3).</title>
        <authorList>
            <person name="Zhang J."/>
            <person name="Kudrna D."/>
            <person name="Lee S."/>
            <person name="Talag J."/>
            <person name="Welchert J."/>
            <person name="Wing R.A."/>
        </authorList>
    </citation>
    <scope>NUCLEOTIDE SEQUENCE [LARGE SCALE GENOMIC DNA]</scope>
</reference>
<evidence type="ECO:0000256" key="4">
    <source>
        <dbReference type="ARBA" id="ARBA00022741"/>
    </source>
</evidence>
<feature type="domain" description="NB-ARC" evidence="7">
    <location>
        <begin position="217"/>
        <end position="382"/>
    </location>
</feature>
<keyword evidence="12" id="KW-1185">Reference proteome</keyword>
<dbReference type="Pfam" id="PF18052">
    <property type="entry name" value="Rx_N"/>
    <property type="match status" value="1"/>
</dbReference>
<dbReference type="Gene3D" id="1.10.10.10">
    <property type="entry name" value="Winged helix-like DNA-binding domain superfamily/Winged helix DNA-binding domain"/>
    <property type="match status" value="1"/>
</dbReference>
<keyword evidence="3" id="KW-0677">Repeat</keyword>
<dbReference type="EnsemblPlants" id="OGLUM12G01910.3">
    <property type="protein sequence ID" value="OGLUM12G01910.3"/>
    <property type="gene ID" value="OGLUM12G01910"/>
</dbReference>
<dbReference type="InterPro" id="IPR002182">
    <property type="entry name" value="NB-ARC"/>
</dbReference>
<dbReference type="eggNOG" id="KOG4658">
    <property type="taxonomic scope" value="Eukaryota"/>
</dbReference>
<evidence type="ECO:0000256" key="6">
    <source>
        <dbReference type="ARBA" id="ARBA00022840"/>
    </source>
</evidence>
<dbReference type="Gramene" id="OGLUM12G01910.3">
    <property type="protein sequence ID" value="OGLUM12G01910.3"/>
    <property type="gene ID" value="OGLUM12G01910"/>
</dbReference>
<dbReference type="GO" id="GO:0009626">
    <property type="term" value="P:plant-type hypersensitive response"/>
    <property type="evidence" value="ECO:0007669"/>
    <property type="project" value="UniProtKB-ARBA"/>
</dbReference>
<dbReference type="PANTHER" id="PTHR36766:SF34">
    <property type="entry name" value="NB-ARC DOMAIN-CONTAINING PROTEIN"/>
    <property type="match status" value="1"/>
</dbReference>
<feature type="domain" description="Disease resistance protein winged helix" evidence="9">
    <location>
        <begin position="471"/>
        <end position="542"/>
    </location>
</feature>
<keyword evidence="6" id="KW-0067">ATP-binding</keyword>
<evidence type="ECO:0000256" key="1">
    <source>
        <dbReference type="ARBA" id="ARBA00008894"/>
    </source>
</evidence>
<dbReference type="Gene3D" id="3.80.10.10">
    <property type="entry name" value="Ribonuclease Inhibitor"/>
    <property type="match status" value="4"/>
</dbReference>
<dbReference type="GO" id="GO:0043531">
    <property type="term" value="F:ADP binding"/>
    <property type="evidence" value="ECO:0007669"/>
    <property type="project" value="InterPro"/>
</dbReference>
<comment type="similarity">
    <text evidence="1">Belongs to the disease resistance NB-LRR family.</text>
</comment>
<dbReference type="InterPro" id="IPR042197">
    <property type="entry name" value="Apaf_helical"/>
</dbReference>